<keyword evidence="3 16" id="KW-0808">Transferase</keyword>
<feature type="compositionally biased region" description="Basic and acidic residues" evidence="14">
    <location>
        <begin position="934"/>
        <end position="951"/>
    </location>
</feature>
<evidence type="ECO:0000256" key="14">
    <source>
        <dbReference type="SAM" id="MobiDB-lite"/>
    </source>
</evidence>
<keyword evidence="6" id="KW-0479">Metal-binding</keyword>
<evidence type="ECO:0000256" key="9">
    <source>
        <dbReference type="ARBA" id="ARBA00022840"/>
    </source>
</evidence>
<evidence type="ECO:0000256" key="2">
    <source>
        <dbReference type="ARBA" id="ARBA00012417"/>
    </source>
</evidence>
<feature type="compositionally biased region" description="Polar residues" evidence="14">
    <location>
        <begin position="484"/>
        <end position="493"/>
    </location>
</feature>
<dbReference type="GO" id="GO:0046872">
    <property type="term" value="F:metal ion binding"/>
    <property type="evidence" value="ECO:0007669"/>
    <property type="project" value="UniProtKB-KW"/>
</dbReference>
<keyword evidence="9" id="KW-0067">ATP-binding</keyword>
<evidence type="ECO:0000256" key="10">
    <source>
        <dbReference type="ARBA" id="ARBA00022932"/>
    </source>
</evidence>
<evidence type="ECO:0000256" key="13">
    <source>
        <dbReference type="ARBA" id="ARBA00074577"/>
    </source>
</evidence>
<evidence type="ECO:0000256" key="4">
    <source>
        <dbReference type="ARBA" id="ARBA00022695"/>
    </source>
</evidence>
<feature type="compositionally biased region" description="Basic and acidic residues" evidence="14">
    <location>
        <begin position="856"/>
        <end position="886"/>
    </location>
</feature>
<dbReference type="GO" id="GO:0003887">
    <property type="term" value="F:DNA-directed DNA polymerase activity"/>
    <property type="evidence" value="ECO:0007669"/>
    <property type="project" value="UniProtKB-KW"/>
</dbReference>
<evidence type="ECO:0000256" key="3">
    <source>
        <dbReference type="ARBA" id="ARBA00022679"/>
    </source>
</evidence>
<keyword evidence="17" id="KW-1185">Reference proteome</keyword>
<dbReference type="SUPFAM" id="SSF48019">
    <property type="entry name" value="post-AAA+ oligomerization domain-like"/>
    <property type="match status" value="1"/>
</dbReference>
<dbReference type="InterPro" id="IPR012763">
    <property type="entry name" value="DNA_pol_III_sug/sutau_N"/>
</dbReference>
<feature type="compositionally biased region" description="Basic and acidic residues" evidence="14">
    <location>
        <begin position="465"/>
        <end position="478"/>
    </location>
</feature>
<dbReference type="InterPro" id="IPR045085">
    <property type="entry name" value="HLD_clamp_pol_III_gamma_tau"/>
</dbReference>
<dbReference type="Proteomes" id="UP000579605">
    <property type="component" value="Unassembled WGS sequence"/>
</dbReference>
<evidence type="ECO:0000256" key="7">
    <source>
        <dbReference type="ARBA" id="ARBA00022741"/>
    </source>
</evidence>
<dbReference type="Pfam" id="PF13177">
    <property type="entry name" value="DNA_pol3_delta2"/>
    <property type="match status" value="1"/>
</dbReference>
<dbReference type="InterPro" id="IPR003593">
    <property type="entry name" value="AAA+_ATPase"/>
</dbReference>
<comment type="function">
    <text evidence="11">DNA polymerase III is a complex, multichain enzyme responsible for most of the replicative synthesis in bacteria. This DNA polymerase also exhibits 3' to 5' exonuclease activity.</text>
</comment>
<feature type="compositionally biased region" description="Low complexity" evidence="14">
    <location>
        <begin position="921"/>
        <end position="933"/>
    </location>
</feature>
<feature type="compositionally biased region" description="Low complexity" evidence="14">
    <location>
        <begin position="596"/>
        <end position="627"/>
    </location>
</feature>
<dbReference type="CDD" id="cd00009">
    <property type="entry name" value="AAA"/>
    <property type="match status" value="1"/>
</dbReference>
<keyword evidence="5" id="KW-0235">DNA replication</keyword>
<feature type="domain" description="AAA+ ATPase" evidence="15">
    <location>
        <begin position="38"/>
        <end position="186"/>
    </location>
</feature>
<evidence type="ECO:0000256" key="12">
    <source>
        <dbReference type="ARBA" id="ARBA00049244"/>
    </source>
</evidence>
<dbReference type="PANTHER" id="PTHR11669">
    <property type="entry name" value="REPLICATION FACTOR C / DNA POLYMERASE III GAMMA-TAU SUBUNIT"/>
    <property type="match status" value="1"/>
</dbReference>
<dbReference type="NCBIfam" id="NF005846">
    <property type="entry name" value="PRK07764.1-6"/>
    <property type="match status" value="1"/>
</dbReference>
<dbReference type="Gene3D" id="1.10.8.60">
    <property type="match status" value="1"/>
</dbReference>
<evidence type="ECO:0000313" key="17">
    <source>
        <dbReference type="Proteomes" id="UP000579605"/>
    </source>
</evidence>
<evidence type="ECO:0000259" key="15">
    <source>
        <dbReference type="SMART" id="SM00382"/>
    </source>
</evidence>
<evidence type="ECO:0000256" key="5">
    <source>
        <dbReference type="ARBA" id="ARBA00022705"/>
    </source>
</evidence>
<dbReference type="Gene3D" id="3.40.50.300">
    <property type="entry name" value="P-loop containing nucleotide triphosphate hydrolases"/>
    <property type="match status" value="1"/>
</dbReference>
<dbReference type="EC" id="2.7.7.7" evidence="2"/>
<keyword evidence="4 16" id="KW-0548">Nucleotidyltransferase</keyword>
<dbReference type="SMART" id="SM00382">
    <property type="entry name" value="AAA"/>
    <property type="match status" value="1"/>
</dbReference>
<keyword evidence="8" id="KW-0862">Zinc</keyword>
<name>A0A852ZLQ3_9ACTN</name>
<keyword evidence="10" id="KW-0239">DNA-directed DNA polymerase</keyword>
<sequence>MEAPLALYRRYRPQTYAEVIGQDHVTEPLQQALRNNRVHHAYLFSGPRGCGKTTSARILARCLNCEVGPTPEPCGECQSCRDLARGGPGSIDVIEIDAASHGGVDDARDLRERAFFAPVSSRYKIYIVDEAHMVTTQGFNALLKLVEEPPEHLKFIFATTEPEKVIGTIRSRTHHYPFRLVPPKLLQEYLADLCEREGVPVEPTVLPLVVRAGAGSVRDTLSVLDQLIGGAGDDGVTYARAVGLLGYTHESLLDEVVDALAAGDGGSVFTVVDKVIESGQDPRRFAEDLLRRLRDLVIVSAVPDAIERGLLEGPADQAERLTAQAARLGTAELTRAADLVNDGLNEMRGATAPRLHLELICARILLPAVDDSEQGLHARLDRLERRLSIAGGEDVPSAAGPSGSAGSAGSTGSAESTGSAGSARSAGSAGGAAAARDQLGRGPSGQRPSVGGGRDAARNAVNTERSSRAGEATGRDADTPAAQPASTQRTSARPSAAEPAGSTPVAAPPPESATQDPGVGAGEPESARSDGPARPSAAEAAAADWGTPQAPHEPSDASAAGTSVDQAGWSVSAPSTEPTGGSAPGGAVPDGSDTRGSTSAESDASAAVSGGAGSDGAASGGAASAGAGTPGALGITDVRRLWPDVLEAVKGKRRFSWVMLSQNAHVADLHGSTLTVALVNAGARDSFTRSGSDELLRQALRDVLGVDWRIEAIIDPSGGSGGSGPGGSGPGGPGSGGSGSGRGGQGPGGGAAEPRGGASGAGNPGGRAAAGRGGGSDSPGSGRTTRPGGEAADDGRGAPAATNGRSRDSDAGPTPDAPDPAGQDDGWPSPAPVPGSTPPGEPASERSADDGSPAGERTHAADDRTAGRSPGDRPRGGDRGGADRPDGPGQAGASGQGKGTGWDNGSGWADVAVSTPGGSGAAEQNAAEQNAGSDHNDAADRRSSADRRGGTDRGAPAGQSGAGSQGNGSRPMSSARARAAAAAGNTPRPAEPAHDPDGDVDPDTDNSLSDDPRSHTDLLEREFGAQLIEEIPLN</sequence>
<feature type="compositionally biased region" description="Gly residues" evidence="14">
    <location>
        <begin position="889"/>
        <end position="904"/>
    </location>
</feature>
<dbReference type="InterPro" id="IPR050238">
    <property type="entry name" value="DNA_Rep/Repair_Clamp_Loader"/>
</dbReference>
<dbReference type="FunFam" id="3.40.50.300:FF:000014">
    <property type="entry name" value="DNA polymerase III subunit gamma/tau"/>
    <property type="match status" value="1"/>
</dbReference>
<feature type="compositionally biased region" description="Gly residues" evidence="14">
    <location>
        <begin position="718"/>
        <end position="765"/>
    </location>
</feature>
<keyword evidence="7" id="KW-0547">Nucleotide-binding</keyword>
<dbReference type="PANTHER" id="PTHR11669:SF0">
    <property type="entry name" value="PROTEIN STICHEL-LIKE 2"/>
    <property type="match status" value="1"/>
</dbReference>
<proteinExistence type="inferred from homology"/>
<evidence type="ECO:0000313" key="16">
    <source>
        <dbReference type="EMBL" id="NYH93055.1"/>
    </source>
</evidence>
<evidence type="ECO:0000256" key="1">
    <source>
        <dbReference type="ARBA" id="ARBA00006360"/>
    </source>
</evidence>
<gene>
    <name evidence="16" type="ORF">F4554_005693</name>
</gene>
<evidence type="ECO:0000256" key="11">
    <source>
        <dbReference type="ARBA" id="ARBA00037724"/>
    </source>
</evidence>
<evidence type="ECO:0000256" key="8">
    <source>
        <dbReference type="ARBA" id="ARBA00022833"/>
    </source>
</evidence>
<dbReference type="GO" id="GO:0009360">
    <property type="term" value="C:DNA polymerase III complex"/>
    <property type="evidence" value="ECO:0007669"/>
    <property type="project" value="InterPro"/>
</dbReference>
<evidence type="ECO:0000256" key="6">
    <source>
        <dbReference type="ARBA" id="ARBA00022723"/>
    </source>
</evidence>
<dbReference type="EMBL" id="JACBZH010000001">
    <property type="protein sequence ID" value="NYH93055.1"/>
    <property type="molecule type" value="Genomic_DNA"/>
</dbReference>
<comment type="caution">
    <text evidence="16">The sequence shown here is derived from an EMBL/GenBank/DDBJ whole genome shotgun (WGS) entry which is preliminary data.</text>
</comment>
<dbReference type="SUPFAM" id="SSF52540">
    <property type="entry name" value="P-loop containing nucleoside triphosphate hydrolases"/>
    <property type="match status" value="1"/>
</dbReference>
<dbReference type="CDD" id="cd18137">
    <property type="entry name" value="HLD_clamp_pol_III_gamma_tau"/>
    <property type="match status" value="1"/>
</dbReference>
<protein>
    <recommendedName>
        <fullName evidence="13">DNA polymerase III subunit gamma/tau</fullName>
        <ecNumber evidence="2">2.7.7.7</ecNumber>
    </recommendedName>
</protein>
<dbReference type="FunFam" id="1.20.272.10:FF:000003">
    <property type="entry name" value="DNA polymerase III subunit gamma/tau"/>
    <property type="match status" value="1"/>
</dbReference>
<dbReference type="InterPro" id="IPR008921">
    <property type="entry name" value="DNA_pol3_clamp-load_cplx_C"/>
</dbReference>
<dbReference type="Gene3D" id="1.20.272.10">
    <property type="match status" value="1"/>
</dbReference>
<reference evidence="16 17" key="1">
    <citation type="submission" date="2020-07" db="EMBL/GenBank/DDBJ databases">
        <title>Sequencing the genomes of 1000 actinobacteria strains.</title>
        <authorList>
            <person name="Klenk H.-P."/>
        </authorList>
    </citation>
    <scope>NUCLEOTIDE SEQUENCE [LARGE SCALE GENOMIC DNA]</scope>
    <source>
        <strain evidence="16 17">DSM 18448</strain>
    </source>
</reference>
<comment type="similarity">
    <text evidence="1">Belongs to the DnaX/STICHEL family.</text>
</comment>
<dbReference type="Pfam" id="PF22608">
    <property type="entry name" value="DNAX_ATPase_lid"/>
    <property type="match status" value="1"/>
</dbReference>
<dbReference type="Pfam" id="PF12169">
    <property type="entry name" value="DNA_pol3_gamma3"/>
    <property type="match status" value="1"/>
</dbReference>
<dbReference type="GO" id="GO:0006261">
    <property type="term" value="P:DNA-templated DNA replication"/>
    <property type="evidence" value="ECO:0007669"/>
    <property type="project" value="TreeGrafter"/>
</dbReference>
<dbReference type="GO" id="GO:0003677">
    <property type="term" value="F:DNA binding"/>
    <property type="evidence" value="ECO:0007669"/>
    <property type="project" value="InterPro"/>
</dbReference>
<feature type="compositionally biased region" description="Low complexity" evidence="14">
    <location>
        <begin position="397"/>
        <end position="435"/>
    </location>
</feature>
<comment type="catalytic activity">
    <reaction evidence="12">
        <text>DNA(n) + a 2'-deoxyribonucleoside 5'-triphosphate = DNA(n+1) + diphosphate</text>
        <dbReference type="Rhea" id="RHEA:22508"/>
        <dbReference type="Rhea" id="RHEA-COMP:17339"/>
        <dbReference type="Rhea" id="RHEA-COMP:17340"/>
        <dbReference type="ChEBI" id="CHEBI:33019"/>
        <dbReference type="ChEBI" id="CHEBI:61560"/>
        <dbReference type="ChEBI" id="CHEBI:173112"/>
        <dbReference type="EC" id="2.7.7.7"/>
    </reaction>
</comment>
<feature type="region of interest" description="Disordered" evidence="14">
    <location>
        <begin position="391"/>
        <end position="627"/>
    </location>
</feature>
<dbReference type="AlphaFoldDB" id="A0A852ZLQ3"/>
<dbReference type="NCBIfam" id="TIGR02397">
    <property type="entry name" value="dnaX_nterm"/>
    <property type="match status" value="1"/>
</dbReference>
<feature type="region of interest" description="Disordered" evidence="14">
    <location>
        <begin position="715"/>
        <end position="1015"/>
    </location>
</feature>
<dbReference type="InterPro" id="IPR027417">
    <property type="entry name" value="P-loop_NTPase"/>
</dbReference>
<dbReference type="GO" id="GO:0005524">
    <property type="term" value="F:ATP binding"/>
    <property type="evidence" value="ECO:0007669"/>
    <property type="project" value="UniProtKB-KW"/>
</dbReference>
<dbReference type="InterPro" id="IPR022754">
    <property type="entry name" value="DNA_pol_III_gamma-3"/>
</dbReference>
<accession>A0A852ZLQ3</accession>
<feature type="compositionally biased region" description="Low complexity" evidence="14">
    <location>
        <begin position="811"/>
        <end position="828"/>
    </location>
</feature>
<organism evidence="16 17">
    <name type="scientific">Actinopolymorpha rutila</name>
    <dbReference type="NCBI Taxonomy" id="446787"/>
    <lineage>
        <taxon>Bacteria</taxon>
        <taxon>Bacillati</taxon>
        <taxon>Actinomycetota</taxon>
        <taxon>Actinomycetes</taxon>
        <taxon>Propionibacteriales</taxon>
        <taxon>Actinopolymorphaceae</taxon>
        <taxon>Actinopolymorpha</taxon>
    </lineage>
</organism>
<feature type="compositionally biased region" description="Pro residues" evidence="14">
    <location>
        <begin position="829"/>
        <end position="841"/>
    </location>
</feature>